<accession>A0ABS0JE80</accession>
<dbReference type="PANTHER" id="PTHR48081:SF13">
    <property type="entry name" value="ALPHA_BETA HYDROLASE"/>
    <property type="match status" value="1"/>
</dbReference>
<evidence type="ECO:0000256" key="1">
    <source>
        <dbReference type="ARBA" id="ARBA00022801"/>
    </source>
</evidence>
<dbReference type="Gene3D" id="3.40.50.1820">
    <property type="entry name" value="alpha/beta hydrolase"/>
    <property type="match status" value="1"/>
</dbReference>
<feature type="domain" description="BD-FAE-like" evidence="3">
    <location>
        <begin position="31"/>
        <end position="238"/>
    </location>
</feature>
<keyword evidence="1" id="KW-0378">Hydrolase</keyword>
<evidence type="ECO:0000313" key="4">
    <source>
        <dbReference type="EMBL" id="MBG6065373.1"/>
    </source>
</evidence>
<dbReference type="SUPFAM" id="SSF53474">
    <property type="entry name" value="alpha/beta-Hydrolases"/>
    <property type="match status" value="1"/>
</dbReference>
<reference evidence="4 5" key="1">
    <citation type="submission" date="2020-11" db="EMBL/GenBank/DDBJ databases">
        <title>Sequencing the genomes of 1000 actinobacteria strains.</title>
        <authorList>
            <person name="Klenk H.-P."/>
        </authorList>
    </citation>
    <scope>NUCLEOTIDE SEQUENCE [LARGE SCALE GENOMIC DNA]</scope>
    <source>
        <strain evidence="4 5">DSM 101692</strain>
    </source>
</reference>
<protein>
    <submittedName>
        <fullName evidence="4">Acetyl esterase/lipase</fullName>
    </submittedName>
</protein>
<dbReference type="PANTHER" id="PTHR48081">
    <property type="entry name" value="AB HYDROLASE SUPERFAMILY PROTEIN C4A8.06C"/>
    <property type="match status" value="1"/>
</dbReference>
<comment type="caution">
    <text evidence="4">The sequence shown here is derived from an EMBL/GenBank/DDBJ whole genome shotgun (WGS) entry which is preliminary data.</text>
</comment>
<sequence length="287" mass="30421">MIDAASRGWSDRVEHRDIVVKEVPGFRPLTLDLVVPVAAPRPVPVLVWIHGGAWLFGSPKHPADWLMEADPFTAAIRAGFAVASAQYRLSGEAHFPAQLDDVKAAVRWLHRRGDGVGVDPERIGVWGESAGGHLASLVALTGNDRDDSRVRAAVCWYAPSNLLTMQSQAHPSGTIDHDSANSPESLLLGGTLPEHPELGRAASPITYVTGQAPPMLLMHGDQDVVVPVGQSEELAAALTAAGAEVELSVVRGADHCFAGVPLEPLIRDSLAFFTRALAPDAAALPPH</sequence>
<dbReference type="Proteomes" id="UP000614915">
    <property type="component" value="Unassembled WGS sequence"/>
</dbReference>
<evidence type="ECO:0000259" key="3">
    <source>
        <dbReference type="Pfam" id="PF20434"/>
    </source>
</evidence>
<dbReference type="RefSeq" id="WP_196926415.1">
    <property type="nucleotide sequence ID" value="NZ_JADOTX010000001.1"/>
</dbReference>
<feature type="region of interest" description="Disordered" evidence="2">
    <location>
        <begin position="168"/>
        <end position="192"/>
    </location>
</feature>
<proteinExistence type="predicted"/>
<keyword evidence="5" id="KW-1185">Reference proteome</keyword>
<gene>
    <name evidence="4" type="ORF">IW248_001660</name>
</gene>
<evidence type="ECO:0000313" key="5">
    <source>
        <dbReference type="Proteomes" id="UP000614915"/>
    </source>
</evidence>
<dbReference type="InterPro" id="IPR049492">
    <property type="entry name" value="BD-FAE-like_dom"/>
</dbReference>
<dbReference type="Pfam" id="PF20434">
    <property type="entry name" value="BD-FAE"/>
    <property type="match status" value="1"/>
</dbReference>
<organism evidence="4 5">
    <name type="scientific">Micromonospora ureilytica</name>
    <dbReference type="NCBI Taxonomy" id="709868"/>
    <lineage>
        <taxon>Bacteria</taxon>
        <taxon>Bacillati</taxon>
        <taxon>Actinomycetota</taxon>
        <taxon>Actinomycetes</taxon>
        <taxon>Micromonosporales</taxon>
        <taxon>Micromonosporaceae</taxon>
        <taxon>Micromonospora</taxon>
    </lineage>
</organism>
<dbReference type="InterPro" id="IPR050300">
    <property type="entry name" value="GDXG_lipolytic_enzyme"/>
</dbReference>
<dbReference type="InterPro" id="IPR029058">
    <property type="entry name" value="AB_hydrolase_fold"/>
</dbReference>
<name>A0ABS0JE80_9ACTN</name>
<evidence type="ECO:0000256" key="2">
    <source>
        <dbReference type="SAM" id="MobiDB-lite"/>
    </source>
</evidence>
<dbReference type="EMBL" id="JADOTX010000001">
    <property type="protein sequence ID" value="MBG6065373.1"/>
    <property type="molecule type" value="Genomic_DNA"/>
</dbReference>